<dbReference type="RefSeq" id="WP_369332296.1">
    <property type="nucleotide sequence ID" value="NZ_JAULBC010000011.1"/>
</dbReference>
<gene>
    <name evidence="1" type="ORF">QTN47_25450</name>
</gene>
<name>A0ABV3ZMY0_9BACT</name>
<evidence type="ECO:0000313" key="1">
    <source>
        <dbReference type="EMBL" id="MEX6690880.1"/>
    </source>
</evidence>
<reference evidence="1 2" key="1">
    <citation type="submission" date="2023-07" db="EMBL/GenBank/DDBJ databases">
        <authorList>
            <person name="Lian W.-H."/>
        </authorList>
    </citation>
    <scope>NUCLEOTIDE SEQUENCE [LARGE SCALE GENOMIC DNA]</scope>
    <source>
        <strain evidence="1 2">SYSU DXS3180</strain>
    </source>
</reference>
<sequence length="199" mass="23008">MNFELSDNIRTLLKDDKLDEAILLAETKLKAQTPTDFNKLLGKNLLHQTDKLVDFFTDFHKKVKSNFDVRAIYGEMNGFTINCDLWFLDLFAYDKVGGVDDTDWLADWEEENSTDKSFPLTGFEDLQVTYQNYMDNEKYKDKEMKAASDVAELLIVLRFQELVRASTQVAERKGLPWATIPVFASAHDYYDTIYKANNA</sequence>
<proteinExistence type="predicted"/>
<evidence type="ECO:0000313" key="2">
    <source>
        <dbReference type="Proteomes" id="UP001560573"/>
    </source>
</evidence>
<accession>A0ABV3ZMY0</accession>
<protein>
    <submittedName>
        <fullName evidence="1">Uncharacterized protein</fullName>
    </submittedName>
</protein>
<dbReference type="Proteomes" id="UP001560573">
    <property type="component" value="Unassembled WGS sequence"/>
</dbReference>
<keyword evidence="2" id="KW-1185">Reference proteome</keyword>
<dbReference type="EMBL" id="JAULBC010000011">
    <property type="protein sequence ID" value="MEX6690880.1"/>
    <property type="molecule type" value="Genomic_DNA"/>
</dbReference>
<organism evidence="1 2">
    <name type="scientific">Danxiaibacter flavus</name>
    <dbReference type="NCBI Taxonomy" id="3049108"/>
    <lineage>
        <taxon>Bacteria</taxon>
        <taxon>Pseudomonadati</taxon>
        <taxon>Bacteroidota</taxon>
        <taxon>Chitinophagia</taxon>
        <taxon>Chitinophagales</taxon>
        <taxon>Chitinophagaceae</taxon>
        <taxon>Danxiaibacter</taxon>
    </lineage>
</organism>
<comment type="caution">
    <text evidence="1">The sequence shown here is derived from an EMBL/GenBank/DDBJ whole genome shotgun (WGS) entry which is preliminary data.</text>
</comment>